<keyword evidence="4" id="KW-1185">Reference proteome</keyword>
<organism evidence="3 4">
    <name type="scientific">Microdochium bolleyi</name>
    <dbReference type="NCBI Taxonomy" id="196109"/>
    <lineage>
        <taxon>Eukaryota</taxon>
        <taxon>Fungi</taxon>
        <taxon>Dikarya</taxon>
        <taxon>Ascomycota</taxon>
        <taxon>Pezizomycotina</taxon>
        <taxon>Sordariomycetes</taxon>
        <taxon>Xylariomycetidae</taxon>
        <taxon>Xylariales</taxon>
        <taxon>Microdochiaceae</taxon>
        <taxon>Microdochium</taxon>
    </lineage>
</organism>
<protein>
    <submittedName>
        <fullName evidence="3">Uncharacterized protein</fullName>
    </submittedName>
</protein>
<dbReference type="STRING" id="196109.A0A136IK89"/>
<feature type="transmembrane region" description="Helical" evidence="2">
    <location>
        <begin position="81"/>
        <end position="98"/>
    </location>
</feature>
<keyword evidence="2" id="KW-0812">Transmembrane</keyword>
<proteinExistence type="predicted"/>
<dbReference type="InParanoid" id="A0A136IK89"/>
<feature type="transmembrane region" description="Helical" evidence="2">
    <location>
        <begin position="55"/>
        <end position="74"/>
    </location>
</feature>
<feature type="transmembrane region" description="Helical" evidence="2">
    <location>
        <begin position="118"/>
        <end position="139"/>
    </location>
</feature>
<gene>
    <name evidence="3" type="ORF">Micbo1qcDRAFT_210168</name>
</gene>
<dbReference type="OrthoDB" id="5244652at2759"/>
<dbReference type="Proteomes" id="UP000070501">
    <property type="component" value="Unassembled WGS sequence"/>
</dbReference>
<dbReference type="AlphaFoldDB" id="A0A136IK89"/>
<feature type="transmembrane region" description="Helical" evidence="2">
    <location>
        <begin position="178"/>
        <end position="198"/>
    </location>
</feature>
<keyword evidence="2" id="KW-1133">Transmembrane helix</keyword>
<name>A0A136IK89_9PEZI</name>
<feature type="compositionally biased region" description="Low complexity" evidence="1">
    <location>
        <begin position="291"/>
        <end position="300"/>
    </location>
</feature>
<sequence length="380" mass="41958">MDFAPDSVQYLAYICLAFAPPYLFLTHAHVLPYFIRVWLKKHVLLPLVPGGITRLQASQLVLFTTVNVIVLIYPIRGLQRLAHVASSVSVANMVPLFLGGYTSPFADRLYIPLPTYRFWHVAIACIAAMQGTTHGAIWLHHVGFVNNRKVISGILAMGLLMALILTPILWLLKWYNSFAYSHIGLAVCTAGAVLWHVLEQRDLLLRLEDLDGRNYPTWKKPMLEREYKSRFDVAAQSHEDMIRELRKADEHIRGQRDEDEDGGQNDGNNGEDSGGGRDDRPGDQAQNPDVAAAKQAQQAQPGLITPEATPGPMADEAGRFRSQGQRTGSPSVKEEELDEQDNQTSGPVKALSAADITNLTTRTDKVHPSNVTSSSANTAS</sequence>
<reference evidence="4" key="1">
    <citation type="submission" date="2016-02" db="EMBL/GenBank/DDBJ databases">
        <title>Draft genome sequence of Microdochium bolleyi, a fungal endophyte of beachgrass.</title>
        <authorList>
            <consortium name="DOE Joint Genome Institute"/>
            <person name="David A.S."/>
            <person name="May G."/>
            <person name="Haridas S."/>
            <person name="Lim J."/>
            <person name="Wang M."/>
            <person name="Labutti K."/>
            <person name="Lipzen A."/>
            <person name="Barry K."/>
            <person name="Grigoriev I.V."/>
        </authorList>
    </citation>
    <scope>NUCLEOTIDE SEQUENCE [LARGE SCALE GENOMIC DNA]</scope>
    <source>
        <strain evidence="4">J235TASD1</strain>
    </source>
</reference>
<dbReference type="EMBL" id="KQ964291">
    <property type="protein sequence ID" value="KXJ85188.1"/>
    <property type="molecule type" value="Genomic_DNA"/>
</dbReference>
<keyword evidence="2" id="KW-0472">Membrane</keyword>
<feature type="transmembrane region" description="Helical" evidence="2">
    <location>
        <begin position="12"/>
        <end position="35"/>
    </location>
</feature>
<evidence type="ECO:0000313" key="4">
    <source>
        <dbReference type="Proteomes" id="UP000070501"/>
    </source>
</evidence>
<accession>A0A136IK89</accession>
<feature type="region of interest" description="Disordered" evidence="1">
    <location>
        <begin position="248"/>
        <end position="380"/>
    </location>
</feature>
<evidence type="ECO:0000256" key="2">
    <source>
        <dbReference type="SAM" id="Phobius"/>
    </source>
</evidence>
<feature type="compositionally biased region" description="Low complexity" evidence="1">
    <location>
        <begin position="369"/>
        <end position="380"/>
    </location>
</feature>
<evidence type="ECO:0000313" key="3">
    <source>
        <dbReference type="EMBL" id="KXJ85188.1"/>
    </source>
</evidence>
<feature type="transmembrane region" description="Helical" evidence="2">
    <location>
        <begin position="151"/>
        <end position="172"/>
    </location>
</feature>
<evidence type="ECO:0000256" key="1">
    <source>
        <dbReference type="SAM" id="MobiDB-lite"/>
    </source>
</evidence>